<name>A0ACB5QQY5_9BURK</name>
<evidence type="ECO:0000313" key="2">
    <source>
        <dbReference type="Proteomes" id="UP001055013"/>
    </source>
</evidence>
<accession>A0ACB5QQY5</accession>
<comment type="caution">
    <text evidence="1">The sequence shown here is derived from an EMBL/GenBank/DDBJ whole genome shotgun (WGS) entry which is preliminary data.</text>
</comment>
<dbReference type="EMBL" id="BPUR01000005">
    <property type="protein sequence ID" value="GJH17341.1"/>
    <property type="molecule type" value="Genomic_DNA"/>
</dbReference>
<reference evidence="1" key="1">
    <citation type="submission" date="2021-09" db="EMBL/GenBank/DDBJ databases">
        <title>Isolation and characterization of 3-chlorobenzoate degrading bacteria from soils in Shizuoka.</title>
        <authorList>
            <person name="Ifat A."/>
            <person name="Ogawa N."/>
            <person name="Kimbara K."/>
            <person name="Moriuchi R."/>
            <person name="Dohra H."/>
            <person name="Shintani M."/>
        </authorList>
    </citation>
    <scope>NUCLEOTIDE SEQUENCE</scope>
    <source>
        <strain evidence="1">19CS2-2</strain>
    </source>
</reference>
<protein>
    <submittedName>
        <fullName evidence="1">Uncharacterized protein</fullName>
    </submittedName>
</protein>
<evidence type="ECO:0000313" key="1">
    <source>
        <dbReference type="EMBL" id="GJH17341.1"/>
    </source>
</evidence>
<keyword evidence="2" id="KW-1185">Reference proteome</keyword>
<dbReference type="Proteomes" id="UP001055013">
    <property type="component" value="Unassembled WGS sequence"/>
</dbReference>
<proteinExistence type="predicted"/>
<organism evidence="1 2">
    <name type="scientific">Caballeronia novacaledonica</name>
    <dbReference type="NCBI Taxonomy" id="1544861"/>
    <lineage>
        <taxon>Bacteria</taxon>
        <taxon>Pseudomonadati</taxon>
        <taxon>Pseudomonadota</taxon>
        <taxon>Betaproteobacteria</taxon>
        <taxon>Burkholderiales</taxon>
        <taxon>Burkholderiaceae</taxon>
        <taxon>Caballeronia</taxon>
    </lineage>
</organism>
<gene>
    <name evidence="1" type="ORF">CBA19CS22_12385</name>
</gene>
<sequence length="47" mass="5197">MLQAVIAAVSARLESGENELSSRSFLKIVVPAMSQAETMHLNRLRQL</sequence>